<reference evidence="5 6" key="1">
    <citation type="submission" date="2020-12" db="EMBL/GenBank/DDBJ databases">
        <title>Concerted genomic and epigenomic changes stabilize Arabidopsis allopolyploids.</title>
        <authorList>
            <person name="Chen Z."/>
        </authorList>
    </citation>
    <scope>NUCLEOTIDE SEQUENCE [LARGE SCALE GENOMIC DNA]</scope>
    <source>
        <strain evidence="5">Allo738</strain>
        <tissue evidence="5">Leaf</tissue>
    </source>
</reference>
<keyword evidence="6" id="KW-1185">Reference proteome</keyword>
<dbReference type="InterPro" id="IPR054722">
    <property type="entry name" value="PolX-like_BBD"/>
</dbReference>
<dbReference type="InterPro" id="IPR013103">
    <property type="entry name" value="RVT_2"/>
</dbReference>
<dbReference type="Pfam" id="PF25597">
    <property type="entry name" value="SH3_retrovirus"/>
    <property type="match status" value="1"/>
</dbReference>
<evidence type="ECO:0000259" key="4">
    <source>
        <dbReference type="PROSITE" id="PS50994"/>
    </source>
</evidence>
<organism evidence="5 6">
    <name type="scientific">Arabidopsis thaliana x Arabidopsis arenosa</name>
    <dbReference type="NCBI Taxonomy" id="1240361"/>
    <lineage>
        <taxon>Eukaryota</taxon>
        <taxon>Viridiplantae</taxon>
        <taxon>Streptophyta</taxon>
        <taxon>Embryophyta</taxon>
        <taxon>Tracheophyta</taxon>
        <taxon>Spermatophyta</taxon>
        <taxon>Magnoliopsida</taxon>
        <taxon>eudicotyledons</taxon>
        <taxon>Gunneridae</taxon>
        <taxon>Pentapetalae</taxon>
        <taxon>rosids</taxon>
        <taxon>malvids</taxon>
        <taxon>Brassicales</taxon>
        <taxon>Brassicaceae</taxon>
        <taxon>Camelineae</taxon>
        <taxon>Arabidopsis</taxon>
    </lineage>
</organism>
<dbReference type="Pfam" id="PF13976">
    <property type="entry name" value="gag_pre-integrs"/>
    <property type="match status" value="1"/>
</dbReference>
<keyword evidence="5" id="KW-0695">RNA-directed DNA polymerase</keyword>
<dbReference type="GO" id="GO:0015074">
    <property type="term" value="P:DNA integration"/>
    <property type="evidence" value="ECO:0007669"/>
    <property type="project" value="InterPro"/>
</dbReference>
<dbReference type="PROSITE" id="PS50158">
    <property type="entry name" value="ZF_CCHC"/>
    <property type="match status" value="1"/>
</dbReference>
<dbReference type="EMBL" id="JAEFBK010000006">
    <property type="protein sequence ID" value="KAG7593916.1"/>
    <property type="molecule type" value="Genomic_DNA"/>
</dbReference>
<evidence type="ECO:0000313" key="5">
    <source>
        <dbReference type="EMBL" id="KAG7593916.1"/>
    </source>
</evidence>
<dbReference type="Proteomes" id="UP000694240">
    <property type="component" value="Chromosome 6"/>
</dbReference>
<feature type="compositionally biased region" description="Low complexity" evidence="2">
    <location>
        <begin position="244"/>
        <end position="270"/>
    </location>
</feature>
<dbReference type="GO" id="GO:0003964">
    <property type="term" value="F:RNA-directed DNA polymerase activity"/>
    <property type="evidence" value="ECO:0007669"/>
    <property type="project" value="UniProtKB-KW"/>
</dbReference>
<dbReference type="GO" id="GO:0008270">
    <property type="term" value="F:zinc ion binding"/>
    <property type="evidence" value="ECO:0007669"/>
    <property type="project" value="UniProtKB-KW"/>
</dbReference>
<feature type="domain" description="Integrase catalytic" evidence="4">
    <location>
        <begin position="540"/>
        <end position="703"/>
    </location>
</feature>
<proteinExistence type="predicted"/>
<dbReference type="GO" id="GO:0003676">
    <property type="term" value="F:nucleic acid binding"/>
    <property type="evidence" value="ECO:0007669"/>
    <property type="project" value="InterPro"/>
</dbReference>
<dbReference type="InterPro" id="IPR001584">
    <property type="entry name" value="Integrase_cat-core"/>
</dbReference>
<dbReference type="Pfam" id="PF00665">
    <property type="entry name" value="rve"/>
    <property type="match status" value="1"/>
</dbReference>
<dbReference type="InterPro" id="IPR001878">
    <property type="entry name" value="Znf_CCHC"/>
</dbReference>
<dbReference type="Pfam" id="PF07727">
    <property type="entry name" value="RVT_2"/>
    <property type="match status" value="1"/>
</dbReference>
<protein>
    <submittedName>
        <fullName evidence="5">Reverse transcriptase RNA-dependent DNA polymerase</fullName>
    </submittedName>
</protein>
<evidence type="ECO:0000259" key="3">
    <source>
        <dbReference type="PROSITE" id="PS50158"/>
    </source>
</evidence>
<keyword evidence="5" id="KW-0548">Nucleotidyltransferase</keyword>
<evidence type="ECO:0000256" key="1">
    <source>
        <dbReference type="PROSITE-ProRule" id="PRU00047"/>
    </source>
</evidence>
<keyword evidence="5" id="KW-0808">Transferase</keyword>
<gene>
    <name evidence="5" type="ORF">ISN45_Aa01g027030</name>
</gene>
<dbReference type="PANTHER" id="PTHR11439">
    <property type="entry name" value="GAG-POL-RELATED RETROTRANSPOSON"/>
    <property type="match status" value="1"/>
</dbReference>
<feature type="region of interest" description="Disordered" evidence="2">
    <location>
        <begin position="806"/>
        <end position="860"/>
    </location>
</feature>
<keyword evidence="1" id="KW-0479">Metal-binding</keyword>
<sequence>MAIEPSTPSSSTELAPIFNASEPQKTLISLNMSNITKLTQNNYITWRLQIRSLLEAHELHVFIGEDDLTPPPTITIDNTANQTNPKFTAWIRQDKLLFSAILGSLSLPVQALVARATTTRGMWETLHRTYGNASRGHIKIIKDQIKASTKGSKSIIEYMRGILEKSDQLALLGAPLPHEDLLEHITDGLGDDYRAVTEMVNGRDTPISIEELHEKLINRENKLRAATTTDVSLPVTANVTQFPQQSSSNSQRGGNSSYRGGNNSSRGGYRPSKPYLGKCQICGVQGHGAKRCPQYQQFAAPTSPYSPQFQPQYRAPSPWSAPHLPLPSPHWRPQAHHATTSSPYTDVNPWLLDSGASHHIASDLHNLSLHSPYNGGEQVVIGNGAGLPITHTGSVFLSSNSRPLHLKNTLCVPTMKKNLISVNKLCKTNNVMVQLCPYDFQVKDLHTGTTLLNGKANEGVYEWPITSSPNTNSSISAFSCLKSSPSDWHSRLGHPNSQTLRHMISSFSLPITSSMSSHLFCNSCSRNKSHKLPFLTSTLRSHFPLEIIFSDVWTSPVTSIDGYKYYVVFVDHFTKYTWLYPLKTKSQVAQIFPVFKSLVENRFSTKIKILYSDNGGEFIALKQFLSTNGISHFTSPPHTPEHNGMAERKHRHIVETGLSLLTHANIPNTYWTYSFAAAVYLINRMTTPNLENRSPYWALFQTEPNYTKLRSFGCLCYPWLRPYGNNKFSPKSTPCVFVGYSLTQSAYLCLEVSTSRVYVSRHVQFVETVFPFSSLFRAISTPILSLPSDTFSASLVSSINRSLTPAPIPCTDPSPAAHGSPEPTTLDQESDDSNSPTDNSATTVTQPVIVQPPLLADPPPNTHPMMTRAKNNIRKPNPKYGLTAILQEVEPESHVQALKDEKWRRAISDEADAFVRNDTYDLVDRSLAKNIVGSKWVFRTLQEKRVAVAASGSGYLKTGSGSRASIGVVFWRVILRHIQIFPPPSTLIASPPVLRYETLALSFLSNVRAAIRRSSANREALRVQRASQCLQGQVSDATNTLISCSGIKRLPNGAVDRYKARLVAKGFHQRPGIDFHDTFSPVVKHATIRLVLGTAVARGWPLQQLDVNNAFLQGPLDEEVYMLQPPGLVDKDKPNHVCRLKKAIYGLKQAPRAWYTALKVFLESIGFKNSLADASLFILRTGSAFIYMLVYVDDIIITGTSLSAITRVTDLLASKFSLKDLGELSYFLGMEATRTAAGLHLTQTKYITDLLRKTKMADAKPVSTPMASSPPISLHSGDILPDGTEYRAIVGSLQYLCLTRPDIVFAVNRLSQFMHQPRTVHWEAVKRILRYLIGTADKGLFFSASTPLTLHAYSDADWGGNCDDYLSTGAYIVYLGKQPVSWAAKKQTGVARSSTEAEYRALTEAASEIKWVLSLMSELGIPVSSTPVLYCDNIGATYLSANPVFHSRMKHLALDYHFVREQVQAKTLRVSHISSEDQLADALTKPLPRTRFTGLIDKIGLRKRRSS</sequence>
<dbReference type="CDD" id="cd09272">
    <property type="entry name" value="RNase_HI_RT_Ty1"/>
    <property type="match status" value="1"/>
</dbReference>
<name>A0A8T2C6N2_9BRAS</name>
<dbReference type="InterPro" id="IPR057670">
    <property type="entry name" value="SH3_retrovirus"/>
</dbReference>
<keyword evidence="1" id="KW-0862">Zinc</keyword>
<evidence type="ECO:0000256" key="2">
    <source>
        <dbReference type="SAM" id="MobiDB-lite"/>
    </source>
</evidence>
<evidence type="ECO:0000313" key="6">
    <source>
        <dbReference type="Proteomes" id="UP000694240"/>
    </source>
</evidence>
<dbReference type="PROSITE" id="PS50994">
    <property type="entry name" value="INTEGRASE"/>
    <property type="match status" value="1"/>
</dbReference>
<keyword evidence="1" id="KW-0863">Zinc-finger</keyword>
<feature type="region of interest" description="Disordered" evidence="2">
    <location>
        <begin position="239"/>
        <end position="272"/>
    </location>
</feature>
<dbReference type="Pfam" id="PF22936">
    <property type="entry name" value="Pol_BBD"/>
    <property type="match status" value="1"/>
</dbReference>
<dbReference type="Pfam" id="PF14223">
    <property type="entry name" value="Retrotran_gag_2"/>
    <property type="match status" value="1"/>
</dbReference>
<accession>A0A8T2C6N2</accession>
<dbReference type="PANTHER" id="PTHR11439:SF463">
    <property type="entry name" value="REVERSE TRANSCRIPTASE TY1_COPIA-TYPE DOMAIN-CONTAINING PROTEIN"/>
    <property type="match status" value="1"/>
</dbReference>
<dbReference type="InterPro" id="IPR025724">
    <property type="entry name" value="GAG-pre-integrase_dom"/>
</dbReference>
<feature type="compositionally biased region" description="Polar residues" evidence="2">
    <location>
        <begin position="822"/>
        <end position="848"/>
    </location>
</feature>
<comment type="caution">
    <text evidence="5">The sequence shown here is derived from an EMBL/GenBank/DDBJ whole genome shotgun (WGS) entry which is preliminary data.</text>
</comment>
<feature type="domain" description="CCHC-type" evidence="3">
    <location>
        <begin position="278"/>
        <end position="294"/>
    </location>
</feature>